<accession>A0A445MQX2</accession>
<proteinExistence type="predicted"/>
<sequence>MHVQNKIQVAGSGTGYEEETRPSICAVKSELKSIGSEVGFMFNRNENIFDGDEKSLNRLPPVGQN</sequence>
<protein>
    <submittedName>
        <fullName evidence="2">Uncharacterized protein</fullName>
    </submittedName>
</protein>
<dbReference type="EMBL" id="OJIN01000010">
    <property type="protein sequence ID" value="SPD71851.1"/>
    <property type="molecule type" value="Genomic_DNA"/>
</dbReference>
<dbReference type="AlphaFoldDB" id="A0A445MQX2"/>
<reference evidence="2" key="1">
    <citation type="submission" date="2018-01" db="EMBL/GenBank/DDBJ databases">
        <authorList>
            <person name="Regsiter A."/>
            <person name="William W."/>
        </authorList>
    </citation>
    <scope>NUCLEOTIDE SEQUENCE</scope>
    <source>
        <strain evidence="2">TRIP AH-1</strain>
    </source>
</reference>
<evidence type="ECO:0000313" key="2">
    <source>
        <dbReference type="EMBL" id="SPD71851.1"/>
    </source>
</evidence>
<name>A0A445MQX2_9BACT</name>
<organism evidence="2">
    <name type="scientific">uncultured Desulfobacterium sp</name>
    <dbReference type="NCBI Taxonomy" id="201089"/>
    <lineage>
        <taxon>Bacteria</taxon>
        <taxon>Pseudomonadati</taxon>
        <taxon>Thermodesulfobacteriota</taxon>
        <taxon>Desulfobacteria</taxon>
        <taxon>Desulfobacterales</taxon>
        <taxon>Desulfobacteriaceae</taxon>
        <taxon>Desulfobacterium</taxon>
        <taxon>environmental samples</taxon>
    </lineage>
</organism>
<evidence type="ECO:0000256" key="1">
    <source>
        <dbReference type="SAM" id="MobiDB-lite"/>
    </source>
</evidence>
<feature type="region of interest" description="Disordered" evidence="1">
    <location>
        <begin position="1"/>
        <end position="21"/>
    </location>
</feature>
<gene>
    <name evidence="2" type="ORF">PITCH_A1070025</name>
</gene>